<reference evidence="3" key="2">
    <citation type="submission" date="2025-09" db="UniProtKB">
        <authorList>
            <consortium name="Ensembl"/>
        </authorList>
    </citation>
    <scope>IDENTIFICATION</scope>
</reference>
<feature type="compositionally biased region" description="Basic and acidic residues" evidence="1">
    <location>
        <begin position="101"/>
        <end position="110"/>
    </location>
</feature>
<feature type="compositionally biased region" description="Basic and acidic residues" evidence="1">
    <location>
        <begin position="1"/>
        <end position="10"/>
    </location>
</feature>
<dbReference type="FunFam" id="2.30.29.30:FF:000024">
    <property type="entry name" value="Spectrin beta chain"/>
    <property type="match status" value="1"/>
</dbReference>
<dbReference type="InterPro" id="IPR001605">
    <property type="entry name" value="PH_dom-spectrin-type"/>
</dbReference>
<dbReference type="OMA" id="HNETPAN"/>
<dbReference type="InterPro" id="IPR041681">
    <property type="entry name" value="PH_9"/>
</dbReference>
<reference evidence="3" key="1">
    <citation type="submission" date="2025-08" db="UniProtKB">
        <authorList>
            <consortium name="Ensembl"/>
        </authorList>
    </citation>
    <scope>IDENTIFICATION</scope>
</reference>
<name>A0A3Q3WR44_MOLML</name>
<dbReference type="GO" id="GO:0005543">
    <property type="term" value="F:phospholipid binding"/>
    <property type="evidence" value="ECO:0007669"/>
    <property type="project" value="InterPro"/>
</dbReference>
<dbReference type="Pfam" id="PF15410">
    <property type="entry name" value="PH_9"/>
    <property type="match status" value="1"/>
</dbReference>
<dbReference type="AlphaFoldDB" id="A0A3Q3WR44"/>
<feature type="region of interest" description="Disordered" evidence="1">
    <location>
        <begin position="72"/>
        <end position="117"/>
    </location>
</feature>
<feature type="region of interest" description="Disordered" evidence="1">
    <location>
        <begin position="1"/>
        <end position="21"/>
    </location>
</feature>
<evidence type="ECO:0000313" key="3">
    <source>
        <dbReference type="Ensembl" id="ENSMMOP00000014867.1"/>
    </source>
</evidence>
<dbReference type="PRINTS" id="PR00683">
    <property type="entry name" value="SPECTRINPH"/>
</dbReference>
<dbReference type="InterPro" id="IPR011993">
    <property type="entry name" value="PH-like_dom_sf"/>
</dbReference>
<protein>
    <recommendedName>
        <fullName evidence="2">PH domain-containing protein</fullName>
    </recommendedName>
</protein>
<organism evidence="3 4">
    <name type="scientific">Mola mola</name>
    <name type="common">Ocean sunfish</name>
    <name type="synonym">Tetraodon mola</name>
    <dbReference type="NCBI Taxonomy" id="94237"/>
    <lineage>
        <taxon>Eukaryota</taxon>
        <taxon>Metazoa</taxon>
        <taxon>Chordata</taxon>
        <taxon>Craniata</taxon>
        <taxon>Vertebrata</taxon>
        <taxon>Euteleostomi</taxon>
        <taxon>Actinopterygii</taxon>
        <taxon>Neopterygii</taxon>
        <taxon>Teleostei</taxon>
        <taxon>Neoteleostei</taxon>
        <taxon>Acanthomorphata</taxon>
        <taxon>Eupercaria</taxon>
        <taxon>Tetraodontiformes</taxon>
        <taxon>Molidae</taxon>
        <taxon>Mola</taxon>
    </lineage>
</organism>
<dbReference type="Ensembl" id="ENSMMOT00000015112.1">
    <property type="protein sequence ID" value="ENSMMOP00000014867.1"/>
    <property type="gene ID" value="ENSMMOG00000011368.1"/>
</dbReference>
<dbReference type="InterPro" id="IPR001849">
    <property type="entry name" value="PH_domain"/>
</dbReference>
<evidence type="ECO:0000259" key="2">
    <source>
        <dbReference type="PROSITE" id="PS50003"/>
    </source>
</evidence>
<proteinExistence type="predicted"/>
<sequence>MGFGLRDAKNFGHGATYHGEDPLSLANASWEILTNYKKKKHVCKLRLGDGGEYLFQCKDEEELQRWSQAMEKAIQPSAEEAKGPSGAKAHTLPAALPEPSSAKKDKEKKFSRFAKKK</sequence>
<dbReference type="Proteomes" id="UP000261620">
    <property type="component" value="Unplaced"/>
</dbReference>
<accession>A0A3Q3WR44</accession>
<keyword evidence="4" id="KW-1185">Reference proteome</keyword>
<evidence type="ECO:0000256" key="1">
    <source>
        <dbReference type="SAM" id="MobiDB-lite"/>
    </source>
</evidence>
<dbReference type="PROSITE" id="PS50003">
    <property type="entry name" value="PH_DOMAIN"/>
    <property type="match status" value="1"/>
</dbReference>
<feature type="domain" description="PH" evidence="2">
    <location>
        <begin position="1"/>
        <end position="75"/>
    </location>
</feature>
<evidence type="ECO:0000313" key="4">
    <source>
        <dbReference type="Proteomes" id="UP000261620"/>
    </source>
</evidence>
<dbReference type="STRING" id="94237.ENSMMOP00000014867"/>
<dbReference type="Gene3D" id="2.30.29.30">
    <property type="entry name" value="Pleckstrin-homology domain (PH domain)/Phosphotyrosine-binding domain (PTB)"/>
    <property type="match status" value="1"/>
</dbReference>
<dbReference type="SUPFAM" id="SSF50729">
    <property type="entry name" value="PH domain-like"/>
    <property type="match status" value="1"/>
</dbReference>